<protein>
    <recommendedName>
        <fullName evidence="1">U-box domain-containing protein</fullName>
    </recommendedName>
</protein>
<dbReference type="InterPro" id="IPR013083">
    <property type="entry name" value="Znf_RING/FYVE/PHD"/>
</dbReference>
<sequence length="448" mass="49145">MFSRVPSDICISARFALQLGPGRQQQQDQQWAEATPDCNDIRVLSFKSRIGGYIVVLARTLNLLIRRADYKDPSTLLQETVTRLAYALLTPNDATEVPFADDNFVRAAYRLLIAAARPPRHPGSGGNDRMHVYTAAALVTATLVLYKNHNTDLDSAPHKLVDTFLAEVTSLHAETRRDHKVDVGSATWHHQMCVACKLWGVVGGIATNHTLLHATLSMVAFVLRHLATWQLPGDQPTNGAGANKVAASTRAAADRAATKRVRDVAGELVVALDTTMRQLGTLFAGRDDPVMKPLYDAFDASTKKRLLAPEMQKVLDVYLQPFSDAAAAEAAAQAAAAALLRDEQPAASAAGKEKKKKAKQKKAKQWDHVEINVEEMECPITQTLMVDPVIAADGHTYERTALEEWFSRNETSPMTGMVLDMKHLFPNIALRRLIQSYMAAQQAGHAQP</sequence>
<organism evidence="2 3">
    <name type="scientific">[Myrmecia] bisecta</name>
    <dbReference type="NCBI Taxonomy" id="41462"/>
    <lineage>
        <taxon>Eukaryota</taxon>
        <taxon>Viridiplantae</taxon>
        <taxon>Chlorophyta</taxon>
        <taxon>core chlorophytes</taxon>
        <taxon>Trebouxiophyceae</taxon>
        <taxon>Trebouxiales</taxon>
        <taxon>Trebouxiaceae</taxon>
        <taxon>Myrmecia</taxon>
    </lineage>
</organism>
<dbReference type="EMBL" id="JALJOR010000001">
    <property type="protein sequence ID" value="KAK9829124.1"/>
    <property type="molecule type" value="Genomic_DNA"/>
</dbReference>
<evidence type="ECO:0000313" key="3">
    <source>
        <dbReference type="Proteomes" id="UP001489004"/>
    </source>
</evidence>
<evidence type="ECO:0000313" key="2">
    <source>
        <dbReference type="EMBL" id="KAK9829124.1"/>
    </source>
</evidence>
<dbReference type="SMART" id="SM00504">
    <property type="entry name" value="Ubox"/>
    <property type="match status" value="1"/>
</dbReference>
<reference evidence="2 3" key="1">
    <citation type="journal article" date="2024" name="Nat. Commun.">
        <title>Phylogenomics reveals the evolutionary origins of lichenization in chlorophyte algae.</title>
        <authorList>
            <person name="Puginier C."/>
            <person name="Libourel C."/>
            <person name="Otte J."/>
            <person name="Skaloud P."/>
            <person name="Haon M."/>
            <person name="Grisel S."/>
            <person name="Petersen M."/>
            <person name="Berrin J.G."/>
            <person name="Delaux P.M."/>
            <person name="Dal Grande F."/>
            <person name="Keller J."/>
        </authorList>
    </citation>
    <scope>NUCLEOTIDE SEQUENCE [LARGE SCALE GENOMIC DNA]</scope>
    <source>
        <strain evidence="2 3">SAG 2043</strain>
    </source>
</reference>
<accession>A0AAW1R5V8</accession>
<feature type="domain" description="U-box" evidence="1">
    <location>
        <begin position="371"/>
        <end position="444"/>
    </location>
</feature>
<dbReference type="GO" id="GO:0004842">
    <property type="term" value="F:ubiquitin-protein transferase activity"/>
    <property type="evidence" value="ECO:0007669"/>
    <property type="project" value="InterPro"/>
</dbReference>
<dbReference type="AlphaFoldDB" id="A0AAW1R5V8"/>
<proteinExistence type="predicted"/>
<dbReference type="PANTHER" id="PTHR46573:SF1">
    <property type="entry name" value="WD REPEAT, SAM AND U-BOX DOMAIN-CONTAINING PROTEIN 1"/>
    <property type="match status" value="1"/>
</dbReference>
<dbReference type="SUPFAM" id="SSF57850">
    <property type="entry name" value="RING/U-box"/>
    <property type="match status" value="1"/>
</dbReference>
<dbReference type="Pfam" id="PF04564">
    <property type="entry name" value="U-box"/>
    <property type="match status" value="1"/>
</dbReference>
<comment type="caution">
    <text evidence="2">The sequence shown here is derived from an EMBL/GenBank/DDBJ whole genome shotgun (WGS) entry which is preliminary data.</text>
</comment>
<dbReference type="Proteomes" id="UP001489004">
    <property type="component" value="Unassembled WGS sequence"/>
</dbReference>
<dbReference type="PANTHER" id="PTHR46573">
    <property type="entry name" value="WD REPEAT, SAM AND U-BOX DOMAIN-CONTAINING PROTEIN 1"/>
    <property type="match status" value="1"/>
</dbReference>
<keyword evidence="3" id="KW-1185">Reference proteome</keyword>
<dbReference type="InterPro" id="IPR003613">
    <property type="entry name" value="Ubox_domain"/>
</dbReference>
<dbReference type="Gene3D" id="3.30.40.10">
    <property type="entry name" value="Zinc/RING finger domain, C3HC4 (zinc finger)"/>
    <property type="match status" value="1"/>
</dbReference>
<dbReference type="PROSITE" id="PS51698">
    <property type="entry name" value="U_BOX"/>
    <property type="match status" value="1"/>
</dbReference>
<dbReference type="GO" id="GO:0016567">
    <property type="term" value="P:protein ubiquitination"/>
    <property type="evidence" value="ECO:0007669"/>
    <property type="project" value="InterPro"/>
</dbReference>
<name>A0AAW1R5V8_9CHLO</name>
<dbReference type="InterPro" id="IPR052085">
    <property type="entry name" value="WD-SAM-U-box"/>
</dbReference>
<evidence type="ECO:0000259" key="1">
    <source>
        <dbReference type="PROSITE" id="PS51698"/>
    </source>
</evidence>
<dbReference type="CDD" id="cd16655">
    <property type="entry name" value="RING-Ubox_WDSUB1-like"/>
    <property type="match status" value="1"/>
</dbReference>
<gene>
    <name evidence="2" type="ORF">WJX72_004016</name>
</gene>